<comment type="subcellular location">
    <subcellularLocation>
        <location evidence="1">Periplasm</location>
    </subcellularLocation>
</comment>
<keyword evidence="3" id="KW-0813">Transport</keyword>
<dbReference type="InterPro" id="IPR000914">
    <property type="entry name" value="SBP_5_dom"/>
</dbReference>
<dbReference type="PANTHER" id="PTHR30290">
    <property type="entry name" value="PERIPLASMIC BINDING COMPONENT OF ABC TRANSPORTER"/>
    <property type="match status" value="1"/>
</dbReference>
<evidence type="ECO:0000256" key="3">
    <source>
        <dbReference type="ARBA" id="ARBA00022448"/>
    </source>
</evidence>
<evidence type="ECO:0000313" key="7">
    <source>
        <dbReference type="Proteomes" id="UP000500767"/>
    </source>
</evidence>
<dbReference type="Gene3D" id="3.10.105.10">
    <property type="entry name" value="Dipeptide-binding Protein, Domain 3"/>
    <property type="match status" value="1"/>
</dbReference>
<evidence type="ECO:0000256" key="2">
    <source>
        <dbReference type="ARBA" id="ARBA00005695"/>
    </source>
</evidence>
<evidence type="ECO:0000256" key="4">
    <source>
        <dbReference type="ARBA" id="ARBA00022729"/>
    </source>
</evidence>
<dbReference type="GO" id="GO:1904680">
    <property type="term" value="F:peptide transmembrane transporter activity"/>
    <property type="evidence" value="ECO:0007669"/>
    <property type="project" value="TreeGrafter"/>
</dbReference>
<organism evidence="6 7">
    <name type="scientific">Lichenicola cladoniae</name>
    <dbReference type="NCBI Taxonomy" id="1484109"/>
    <lineage>
        <taxon>Bacteria</taxon>
        <taxon>Pseudomonadati</taxon>
        <taxon>Pseudomonadota</taxon>
        <taxon>Alphaproteobacteria</taxon>
        <taxon>Acetobacterales</taxon>
        <taxon>Acetobacteraceae</taxon>
        <taxon>Lichenicola</taxon>
    </lineage>
</organism>
<accession>A0A6M8HLU1</accession>
<dbReference type="GO" id="GO:0043190">
    <property type="term" value="C:ATP-binding cassette (ABC) transporter complex"/>
    <property type="evidence" value="ECO:0007669"/>
    <property type="project" value="InterPro"/>
</dbReference>
<gene>
    <name evidence="6" type="ORF">HN018_03975</name>
</gene>
<dbReference type="InterPro" id="IPR030678">
    <property type="entry name" value="Peptide/Ni-bd"/>
</dbReference>
<dbReference type="GO" id="GO:0015833">
    <property type="term" value="P:peptide transport"/>
    <property type="evidence" value="ECO:0007669"/>
    <property type="project" value="TreeGrafter"/>
</dbReference>
<dbReference type="KEGG" id="lck:HN018_03975"/>
<dbReference type="PANTHER" id="PTHR30290:SF9">
    <property type="entry name" value="OLIGOPEPTIDE-BINDING PROTEIN APPA"/>
    <property type="match status" value="1"/>
</dbReference>
<dbReference type="SUPFAM" id="SSF53850">
    <property type="entry name" value="Periplasmic binding protein-like II"/>
    <property type="match status" value="1"/>
</dbReference>
<dbReference type="InterPro" id="IPR039424">
    <property type="entry name" value="SBP_5"/>
</dbReference>
<protein>
    <submittedName>
        <fullName evidence="6">Peptide ABC transporter substrate-binding protein</fullName>
    </submittedName>
</protein>
<sequence length="528" mass="58142">MPAATLPEVRPGGTLTVGLSYDLDTLNVYATGFLGDVEAAVVEGLVAPDQQAKYRPVLATMVPTVGNGGIALDPDGRMHVTYHLRSGVRWQDGMPFTAADVKYTWEAVRDPAFLAESKDGSEDIESIDTPDDLTVVVNYRHNNAAFASTLFTFGILPRHLLQGHDLNHDPYNTRPIGTGPFKVREFRRGEYVVLDRNPDYWQHDAEGRRLPYLDRIVFRIVPDSNTLGTLIRAGEIGLAPLIPYMLAKQLQGAHGIEIVRGPSLGWEHLDFSFKGAPALRDLVVRRAIAQAIDRRILVRAAGGFPLPIRSVVVPTLTGLYDPTVAVLAYDPVQANRLLDDAGYARGSDGIRSWHGHRLSFGITAQTGQIDDEIAEQIIIAELRVIGIQLSADNKTGISFRQARYRGTYDLLYGRWVTAADPVYSVFYGTRGPNNGQGYASAELDEAMRRLETEMHPEQRRRDAASMQAILARDLPTIPLLSTVSVNAKSNRLRGYVPNPTNMTDFVGVATWWLWPVTIPVAALRGGAP</sequence>
<dbReference type="RefSeq" id="WP_171836510.1">
    <property type="nucleotide sequence ID" value="NZ_CP053708.1"/>
</dbReference>
<reference evidence="6 7" key="1">
    <citation type="journal article" date="2014" name="World J. Microbiol. Biotechnol.">
        <title>Biodiversity and physiological characteristics of Antarctic and Arctic lichens-associated bacteria.</title>
        <authorList>
            <person name="Lee Y.M."/>
            <person name="Kim E.H."/>
            <person name="Lee H.K."/>
            <person name="Hong S.G."/>
        </authorList>
    </citation>
    <scope>NUCLEOTIDE SEQUENCE [LARGE SCALE GENOMIC DNA]</scope>
    <source>
        <strain evidence="6 7">PAMC 26569</strain>
    </source>
</reference>
<dbReference type="EMBL" id="CP053708">
    <property type="protein sequence ID" value="QKE89301.1"/>
    <property type="molecule type" value="Genomic_DNA"/>
</dbReference>
<dbReference type="PIRSF" id="PIRSF002741">
    <property type="entry name" value="MppA"/>
    <property type="match status" value="1"/>
</dbReference>
<dbReference type="CDD" id="cd08513">
    <property type="entry name" value="PBP2_thermophilic_Hb8_like"/>
    <property type="match status" value="1"/>
</dbReference>
<evidence type="ECO:0000256" key="1">
    <source>
        <dbReference type="ARBA" id="ARBA00004418"/>
    </source>
</evidence>
<name>A0A6M8HLU1_9PROT</name>
<comment type="similarity">
    <text evidence="2">Belongs to the bacterial solute-binding protein 5 family.</text>
</comment>
<evidence type="ECO:0000259" key="5">
    <source>
        <dbReference type="Pfam" id="PF00496"/>
    </source>
</evidence>
<dbReference type="Gene3D" id="3.40.190.10">
    <property type="entry name" value="Periplasmic binding protein-like II"/>
    <property type="match status" value="1"/>
</dbReference>
<dbReference type="Pfam" id="PF00496">
    <property type="entry name" value="SBP_bac_5"/>
    <property type="match status" value="1"/>
</dbReference>
<dbReference type="AlphaFoldDB" id="A0A6M8HLU1"/>
<keyword evidence="7" id="KW-1185">Reference proteome</keyword>
<dbReference type="GO" id="GO:0030288">
    <property type="term" value="C:outer membrane-bounded periplasmic space"/>
    <property type="evidence" value="ECO:0007669"/>
    <property type="project" value="UniProtKB-ARBA"/>
</dbReference>
<feature type="domain" description="Solute-binding protein family 5" evidence="5">
    <location>
        <begin position="78"/>
        <end position="435"/>
    </location>
</feature>
<evidence type="ECO:0000313" key="6">
    <source>
        <dbReference type="EMBL" id="QKE89301.1"/>
    </source>
</evidence>
<proteinExistence type="inferred from homology"/>
<dbReference type="Proteomes" id="UP000500767">
    <property type="component" value="Chromosome"/>
</dbReference>
<keyword evidence="4" id="KW-0732">Signal</keyword>